<reference evidence="3 4" key="1">
    <citation type="submission" date="2016-10" db="EMBL/GenBank/DDBJ databases">
        <authorList>
            <person name="de Groot N.N."/>
        </authorList>
    </citation>
    <scope>NUCLEOTIDE SEQUENCE [LARGE SCALE GENOMIC DNA]</scope>
    <source>
        <strain evidence="3 4">CGMCC 4.5506</strain>
    </source>
</reference>
<evidence type="ECO:0000313" key="4">
    <source>
        <dbReference type="Proteomes" id="UP000199494"/>
    </source>
</evidence>
<protein>
    <submittedName>
        <fullName evidence="3">PPOX class probable F420-dependent enzyme, Rv2061 family</fullName>
    </submittedName>
</protein>
<dbReference type="STRING" id="530584.SAMN05421630_1011178"/>
<dbReference type="KEGG" id="pmad:BAY61_13980"/>
<dbReference type="InterPro" id="IPR012349">
    <property type="entry name" value="Split_barrel_FMN-bd"/>
</dbReference>
<feature type="transmembrane region" description="Helical" evidence="2">
    <location>
        <begin position="91"/>
        <end position="112"/>
    </location>
</feature>
<feature type="transmembrane region" description="Helical" evidence="2">
    <location>
        <begin position="44"/>
        <end position="61"/>
    </location>
</feature>
<feature type="compositionally biased region" description="Polar residues" evidence="1">
    <location>
        <begin position="189"/>
        <end position="200"/>
    </location>
</feature>
<keyword evidence="2" id="KW-1133">Transmembrane helix</keyword>
<dbReference type="SUPFAM" id="SSF50475">
    <property type="entry name" value="FMN-binding split barrel"/>
    <property type="match status" value="1"/>
</dbReference>
<gene>
    <name evidence="3" type="ORF">SAMN05421630_1011178</name>
</gene>
<organism evidence="3 4">
    <name type="scientific">Prauserella marina</name>
    <dbReference type="NCBI Taxonomy" id="530584"/>
    <lineage>
        <taxon>Bacteria</taxon>
        <taxon>Bacillati</taxon>
        <taxon>Actinomycetota</taxon>
        <taxon>Actinomycetes</taxon>
        <taxon>Pseudonocardiales</taxon>
        <taxon>Pseudonocardiaceae</taxon>
        <taxon>Prauserella</taxon>
    </lineage>
</organism>
<evidence type="ECO:0000256" key="1">
    <source>
        <dbReference type="SAM" id="MobiDB-lite"/>
    </source>
</evidence>
<keyword evidence="4" id="KW-1185">Reference proteome</keyword>
<sequence>MAPKVIAAVAGLVLLAGGFWALFAPASFADFAGFPAHTHFSHDLGAFQLGIGATLLLATIWGDALAVALAGFAVAGTVHAINHIVDLDEGGAVWQLVLLAVLSVAAGTGLALRLRSLGFVTGVVTTVTTPEFAHLVRQKTISLTTYRKDGRQGSSPVSIVVDGNKAFLRSFEKSLKTRRVARDSRVEVTRSNGSGRQLTGTPLPGNLRRLEGAENRNAARQMRRKYPILHGVIVPLVHRLGRSKTGRTVHFELTARP</sequence>
<dbReference type="NCBIfam" id="TIGR03666">
    <property type="entry name" value="Rv2061_F420"/>
    <property type="match status" value="1"/>
</dbReference>
<evidence type="ECO:0000313" key="3">
    <source>
        <dbReference type="EMBL" id="SDC29412.1"/>
    </source>
</evidence>
<dbReference type="AlphaFoldDB" id="A0A222VPU5"/>
<dbReference type="Gene3D" id="2.30.110.10">
    <property type="entry name" value="Electron Transport, Fmn-binding Protein, Chain A"/>
    <property type="match status" value="1"/>
</dbReference>
<keyword evidence="2" id="KW-0472">Membrane</keyword>
<dbReference type="EMBL" id="FMZE01000001">
    <property type="protein sequence ID" value="SDC29412.1"/>
    <property type="molecule type" value="Genomic_DNA"/>
</dbReference>
<dbReference type="OrthoDB" id="5738083at2"/>
<dbReference type="Proteomes" id="UP000199494">
    <property type="component" value="Unassembled WGS sequence"/>
</dbReference>
<dbReference type="RefSeq" id="WP_091798055.1">
    <property type="nucleotide sequence ID" value="NZ_CP016353.1"/>
</dbReference>
<dbReference type="InterPro" id="IPR019965">
    <property type="entry name" value="PPOX_F420-dep_Rv2061_put"/>
</dbReference>
<feature type="region of interest" description="Disordered" evidence="1">
    <location>
        <begin position="186"/>
        <end position="208"/>
    </location>
</feature>
<proteinExistence type="predicted"/>
<accession>A0A222VPU5</accession>
<name>A0A222VPU5_9PSEU</name>
<keyword evidence="2" id="KW-0812">Transmembrane</keyword>
<evidence type="ECO:0000256" key="2">
    <source>
        <dbReference type="SAM" id="Phobius"/>
    </source>
</evidence>